<dbReference type="EnsemblBacteria" id="ABF39201">
    <property type="protein sequence ID" value="ABF39201"/>
    <property type="gene ID" value="Acid345_0196"/>
</dbReference>
<dbReference type="Gene3D" id="2.60.40.10">
    <property type="entry name" value="Immunoglobulins"/>
    <property type="match status" value="2"/>
</dbReference>
<dbReference type="STRING" id="204669.Acid345_0196"/>
<protein>
    <submittedName>
        <fullName evidence="3">Fibronectin, type III</fullName>
    </submittedName>
</protein>
<dbReference type="InterPro" id="IPR003961">
    <property type="entry name" value="FN3_dom"/>
</dbReference>
<accession>Q1IV99</accession>
<keyword evidence="1" id="KW-0732">Signal</keyword>
<organism evidence="3 4">
    <name type="scientific">Koribacter versatilis (strain Ellin345)</name>
    <dbReference type="NCBI Taxonomy" id="204669"/>
    <lineage>
        <taxon>Bacteria</taxon>
        <taxon>Pseudomonadati</taxon>
        <taxon>Acidobacteriota</taxon>
        <taxon>Terriglobia</taxon>
        <taxon>Terriglobales</taxon>
        <taxon>Candidatus Korobacteraceae</taxon>
        <taxon>Candidatus Korobacter</taxon>
    </lineage>
</organism>
<proteinExistence type="predicted"/>
<evidence type="ECO:0000259" key="2">
    <source>
        <dbReference type="PROSITE" id="PS50853"/>
    </source>
</evidence>
<dbReference type="HOGENOM" id="CLU_709331_0_0_0"/>
<dbReference type="CDD" id="cd00063">
    <property type="entry name" value="FN3"/>
    <property type="match status" value="1"/>
</dbReference>
<dbReference type="EMBL" id="CP000360">
    <property type="protein sequence ID" value="ABF39201.1"/>
    <property type="molecule type" value="Genomic_DNA"/>
</dbReference>
<dbReference type="KEGG" id="aba:Acid345_0196"/>
<dbReference type="InterPro" id="IPR013783">
    <property type="entry name" value="Ig-like_fold"/>
</dbReference>
<evidence type="ECO:0000313" key="3">
    <source>
        <dbReference type="EMBL" id="ABF39201.1"/>
    </source>
</evidence>
<feature type="signal peptide" evidence="1">
    <location>
        <begin position="1"/>
        <end position="22"/>
    </location>
</feature>
<dbReference type="Proteomes" id="UP000002432">
    <property type="component" value="Chromosome"/>
</dbReference>
<dbReference type="SUPFAM" id="SSF49265">
    <property type="entry name" value="Fibronectin type III"/>
    <property type="match status" value="1"/>
</dbReference>
<evidence type="ECO:0000256" key="1">
    <source>
        <dbReference type="SAM" id="SignalP"/>
    </source>
</evidence>
<feature type="domain" description="Fibronectin type-III" evidence="2">
    <location>
        <begin position="262"/>
        <end position="354"/>
    </location>
</feature>
<dbReference type="PROSITE" id="PS50853">
    <property type="entry name" value="FN3"/>
    <property type="match status" value="1"/>
</dbReference>
<dbReference type="AlphaFoldDB" id="Q1IV99"/>
<keyword evidence="4" id="KW-1185">Reference proteome</keyword>
<feature type="chain" id="PRO_5004191713" evidence="1">
    <location>
        <begin position="23"/>
        <end position="354"/>
    </location>
</feature>
<sequence length="354" mass="38136">MVLCYFSMLRHFIAVTGVLALAAIMTSCGQPGAPQPPSLEMPRAVTDLSVTRKGDRVAMRWTSPARFTDGRIIKKVGKTNICRTPGNLPAVKCDEIGNVPTELPKASGPIEQSHFEDKLTQVTLGTVMYGVEVQNAYGKSVGLSNQVEISTAPALAAPSRVNATVGENGVTILWAPIAAPALPEVRFGYQISRRGESGQFAAIATVPIGDTSYVDQTFEWEKKFEYRIDVVTESASDNRVLVEGEDSETASVLAHDVFPPAVPKELQAVFSGPGQKVFIDLTWAPNLEPDLAGYFVYRREEGGTFTKLNSAALTVPSFRDDQVQAGKTYIYSVSAVDVRGNESAKSAETSESVP</sequence>
<evidence type="ECO:0000313" key="4">
    <source>
        <dbReference type="Proteomes" id="UP000002432"/>
    </source>
</evidence>
<reference evidence="3 4" key="1">
    <citation type="journal article" date="2009" name="Appl. Environ. Microbiol.">
        <title>Three genomes from the phylum Acidobacteria provide insight into the lifestyles of these microorganisms in soils.</title>
        <authorList>
            <person name="Ward N.L."/>
            <person name="Challacombe J.F."/>
            <person name="Janssen P.H."/>
            <person name="Henrissat B."/>
            <person name="Coutinho P.M."/>
            <person name="Wu M."/>
            <person name="Xie G."/>
            <person name="Haft D.H."/>
            <person name="Sait M."/>
            <person name="Badger J."/>
            <person name="Barabote R.D."/>
            <person name="Bradley B."/>
            <person name="Brettin T.S."/>
            <person name="Brinkac L.M."/>
            <person name="Bruce D."/>
            <person name="Creasy T."/>
            <person name="Daugherty S.C."/>
            <person name="Davidsen T.M."/>
            <person name="DeBoy R.T."/>
            <person name="Detter J.C."/>
            <person name="Dodson R.J."/>
            <person name="Durkin A.S."/>
            <person name="Ganapathy A."/>
            <person name="Gwinn-Giglio M."/>
            <person name="Han C.S."/>
            <person name="Khouri H."/>
            <person name="Kiss H."/>
            <person name="Kothari S.P."/>
            <person name="Madupu R."/>
            <person name="Nelson K.E."/>
            <person name="Nelson W.C."/>
            <person name="Paulsen I."/>
            <person name="Penn K."/>
            <person name="Ren Q."/>
            <person name="Rosovitz M.J."/>
            <person name="Selengut J.D."/>
            <person name="Shrivastava S."/>
            <person name="Sullivan S.A."/>
            <person name="Tapia R."/>
            <person name="Thompson L.S."/>
            <person name="Watkins K.L."/>
            <person name="Yang Q."/>
            <person name="Yu C."/>
            <person name="Zafar N."/>
            <person name="Zhou L."/>
            <person name="Kuske C.R."/>
        </authorList>
    </citation>
    <scope>NUCLEOTIDE SEQUENCE [LARGE SCALE GENOMIC DNA]</scope>
    <source>
        <strain evidence="3 4">Ellin345</strain>
    </source>
</reference>
<gene>
    <name evidence="3" type="ordered locus">Acid345_0196</name>
</gene>
<name>Q1IV99_KORVE</name>
<dbReference type="InterPro" id="IPR036116">
    <property type="entry name" value="FN3_sf"/>
</dbReference>
<dbReference type="eggNOG" id="COG4733">
    <property type="taxonomic scope" value="Bacteria"/>
</dbReference>